<dbReference type="EMBL" id="JAGPNK010000015">
    <property type="protein sequence ID" value="KAH7308408.1"/>
    <property type="molecule type" value="Genomic_DNA"/>
</dbReference>
<feature type="region of interest" description="Disordered" evidence="1">
    <location>
        <begin position="1"/>
        <end position="119"/>
    </location>
</feature>
<feature type="domain" description="PD-(D/E)XK nuclease-like" evidence="2">
    <location>
        <begin position="164"/>
        <end position="413"/>
    </location>
</feature>
<organism evidence="3 4">
    <name type="scientific">Stachybotrys elegans</name>
    <dbReference type="NCBI Taxonomy" id="80388"/>
    <lineage>
        <taxon>Eukaryota</taxon>
        <taxon>Fungi</taxon>
        <taxon>Dikarya</taxon>
        <taxon>Ascomycota</taxon>
        <taxon>Pezizomycotina</taxon>
        <taxon>Sordariomycetes</taxon>
        <taxon>Hypocreomycetidae</taxon>
        <taxon>Hypocreales</taxon>
        <taxon>Stachybotryaceae</taxon>
        <taxon>Stachybotrys</taxon>
    </lineage>
</organism>
<evidence type="ECO:0000313" key="4">
    <source>
        <dbReference type="Proteomes" id="UP000813444"/>
    </source>
</evidence>
<feature type="compositionally biased region" description="Basic and acidic residues" evidence="1">
    <location>
        <begin position="60"/>
        <end position="75"/>
    </location>
</feature>
<reference evidence="3" key="1">
    <citation type="journal article" date="2021" name="Nat. Commun.">
        <title>Genetic determinants of endophytism in the Arabidopsis root mycobiome.</title>
        <authorList>
            <person name="Mesny F."/>
            <person name="Miyauchi S."/>
            <person name="Thiergart T."/>
            <person name="Pickel B."/>
            <person name="Atanasova L."/>
            <person name="Karlsson M."/>
            <person name="Huettel B."/>
            <person name="Barry K.W."/>
            <person name="Haridas S."/>
            <person name="Chen C."/>
            <person name="Bauer D."/>
            <person name="Andreopoulos W."/>
            <person name="Pangilinan J."/>
            <person name="LaButti K."/>
            <person name="Riley R."/>
            <person name="Lipzen A."/>
            <person name="Clum A."/>
            <person name="Drula E."/>
            <person name="Henrissat B."/>
            <person name="Kohler A."/>
            <person name="Grigoriev I.V."/>
            <person name="Martin F.M."/>
            <person name="Hacquard S."/>
        </authorList>
    </citation>
    <scope>NUCLEOTIDE SEQUENCE</scope>
    <source>
        <strain evidence="3">MPI-CAGE-CH-0235</strain>
    </source>
</reference>
<feature type="compositionally biased region" description="Low complexity" evidence="1">
    <location>
        <begin position="92"/>
        <end position="108"/>
    </location>
</feature>
<evidence type="ECO:0000256" key="1">
    <source>
        <dbReference type="SAM" id="MobiDB-lite"/>
    </source>
</evidence>
<sequence>MRNSDIENWRSSLLPPTEANEPYTSQPLKRSRALISPPMSVDRQHSPSKRRRGDGGGTELFERGNEQEAPREEATPRPPRSIRLTDATSIASSSPSRTGYSSRSSSPRKQLFGLSNMPEGQGGAEVCTLDLEDERMPTELVELLLHLEKPAPILDQHMRPEFEKHYKPSRTAQRWMDSTLYGGERRNIGPTPHPDFVDDIVRQARECDKSLLDEGAWSHMVYYPLLRCIVESRRSANIDELLVVPCSSASIDPRYRMAGAPFKKIDFAIVYAPRETSANDHLRLLMQEAPAPEPSLNHTSYLGLRSRPITLSVEVKRTTDSTDTAKLQLLTWLGSQWNKIDELFPLVVPQISSPRRPAYILSLLIQGHDWSLVASSRDSDKKRVLLWHKFPLGDTQTALGVYKIVQKVQQLAQTALVPYCHLFQP</sequence>
<dbReference type="OrthoDB" id="4161186at2759"/>
<comment type="caution">
    <text evidence="3">The sequence shown here is derived from an EMBL/GenBank/DDBJ whole genome shotgun (WGS) entry which is preliminary data.</text>
</comment>
<dbReference type="Proteomes" id="UP000813444">
    <property type="component" value="Unassembled WGS sequence"/>
</dbReference>
<protein>
    <recommendedName>
        <fullName evidence="2">PD-(D/E)XK nuclease-like domain-containing protein</fullName>
    </recommendedName>
</protein>
<accession>A0A8K0SKV8</accession>
<keyword evidence="4" id="KW-1185">Reference proteome</keyword>
<dbReference type="Pfam" id="PF20516">
    <property type="entry name" value="PDDEXK_12"/>
    <property type="match status" value="1"/>
</dbReference>
<proteinExistence type="predicted"/>
<name>A0A8K0SKV8_9HYPO</name>
<evidence type="ECO:0000313" key="3">
    <source>
        <dbReference type="EMBL" id="KAH7308408.1"/>
    </source>
</evidence>
<evidence type="ECO:0000259" key="2">
    <source>
        <dbReference type="Pfam" id="PF20516"/>
    </source>
</evidence>
<dbReference type="AlphaFoldDB" id="A0A8K0SKV8"/>
<dbReference type="InterPro" id="IPR046797">
    <property type="entry name" value="PDDEXK_12"/>
</dbReference>
<gene>
    <name evidence="3" type="ORF">B0I35DRAFT_515553</name>
</gene>